<evidence type="ECO:0000256" key="1">
    <source>
        <dbReference type="SAM" id="Phobius"/>
    </source>
</evidence>
<feature type="transmembrane region" description="Helical" evidence="1">
    <location>
        <begin position="62"/>
        <end position="83"/>
    </location>
</feature>
<name>A0ABD5UCH1_9EURY</name>
<evidence type="ECO:0000259" key="2">
    <source>
        <dbReference type="Pfam" id="PF18902"/>
    </source>
</evidence>
<feature type="transmembrane region" description="Helical" evidence="1">
    <location>
        <begin position="95"/>
        <end position="118"/>
    </location>
</feature>
<gene>
    <name evidence="3" type="ORF">ACFQHK_07310</name>
</gene>
<dbReference type="EMBL" id="JBHSXM010000001">
    <property type="protein sequence ID" value="MFC6836312.1"/>
    <property type="molecule type" value="Genomic_DNA"/>
</dbReference>
<dbReference type="InterPro" id="IPR043717">
    <property type="entry name" value="DUF5658"/>
</dbReference>
<evidence type="ECO:0000313" key="3">
    <source>
        <dbReference type="EMBL" id="MFC6836312.1"/>
    </source>
</evidence>
<protein>
    <submittedName>
        <fullName evidence="3">DUF5658 family protein</fullName>
    </submittedName>
</protein>
<organism evidence="3 4">
    <name type="scientific">Halomarina ordinaria</name>
    <dbReference type="NCBI Taxonomy" id="3033939"/>
    <lineage>
        <taxon>Archaea</taxon>
        <taxon>Methanobacteriati</taxon>
        <taxon>Methanobacteriota</taxon>
        <taxon>Stenosarchaea group</taxon>
        <taxon>Halobacteria</taxon>
        <taxon>Halobacteriales</taxon>
        <taxon>Natronomonadaceae</taxon>
        <taxon>Halomarina</taxon>
    </lineage>
</organism>
<keyword evidence="4" id="KW-1185">Reference proteome</keyword>
<dbReference type="AlphaFoldDB" id="A0ABD5UCH1"/>
<feature type="transmembrane region" description="Helical" evidence="1">
    <location>
        <begin position="28"/>
        <end position="50"/>
    </location>
</feature>
<dbReference type="Pfam" id="PF18902">
    <property type="entry name" value="DUF5658"/>
    <property type="match status" value="1"/>
</dbReference>
<proteinExistence type="predicted"/>
<keyword evidence="1" id="KW-1133">Transmembrane helix</keyword>
<feature type="domain" description="DUF5658" evidence="2">
    <location>
        <begin position="33"/>
        <end position="115"/>
    </location>
</feature>
<comment type="caution">
    <text evidence="3">The sequence shown here is derived from an EMBL/GenBank/DDBJ whole genome shotgun (WGS) entry which is preliminary data.</text>
</comment>
<keyword evidence="1" id="KW-0472">Membrane</keyword>
<sequence length="119" mass="12938">MSFIEPGAYVRRHDRSLLATAARYERGFWGLAVAAMVLDITLTLYGLRIGLVEMNPIASRVITQYGALGMVAMKGFGFGVAVFGRQVVHRRYAALVPLALALPWVVAVCVNVVMIATVL</sequence>
<evidence type="ECO:0000313" key="4">
    <source>
        <dbReference type="Proteomes" id="UP001596406"/>
    </source>
</evidence>
<dbReference type="Proteomes" id="UP001596406">
    <property type="component" value="Unassembled WGS sequence"/>
</dbReference>
<accession>A0ABD5UCH1</accession>
<dbReference type="RefSeq" id="WP_304447999.1">
    <property type="nucleotide sequence ID" value="NZ_JARRAH010000001.1"/>
</dbReference>
<reference evidence="3 4" key="1">
    <citation type="journal article" date="2019" name="Int. J. Syst. Evol. Microbiol.">
        <title>The Global Catalogue of Microorganisms (GCM) 10K type strain sequencing project: providing services to taxonomists for standard genome sequencing and annotation.</title>
        <authorList>
            <consortium name="The Broad Institute Genomics Platform"/>
            <consortium name="The Broad Institute Genome Sequencing Center for Infectious Disease"/>
            <person name="Wu L."/>
            <person name="Ma J."/>
        </authorList>
    </citation>
    <scope>NUCLEOTIDE SEQUENCE [LARGE SCALE GENOMIC DNA]</scope>
    <source>
        <strain evidence="3 4">PSRA2</strain>
    </source>
</reference>
<keyword evidence="1" id="KW-0812">Transmembrane</keyword>